<accession>A0A2T1C9W9</accession>
<dbReference type="InterPro" id="IPR027268">
    <property type="entry name" value="Peptidase_M4/M1_CTD_sf"/>
</dbReference>
<dbReference type="InterPro" id="IPR023612">
    <property type="entry name" value="Peptidase_M4"/>
</dbReference>
<evidence type="ECO:0000256" key="4">
    <source>
        <dbReference type="ARBA" id="ARBA00022801"/>
    </source>
</evidence>
<dbReference type="InterPro" id="IPR052759">
    <property type="entry name" value="Metalloprotease_M4"/>
</dbReference>
<evidence type="ECO:0000256" key="2">
    <source>
        <dbReference type="ARBA" id="ARBA00022670"/>
    </source>
</evidence>
<comment type="cofactor">
    <cofactor evidence="8">
        <name>Zn(2+)</name>
        <dbReference type="ChEBI" id="CHEBI:29105"/>
    </cofactor>
</comment>
<feature type="domain" description="Peptidase M4" evidence="9">
    <location>
        <begin position="85"/>
        <end position="181"/>
    </location>
</feature>
<organism evidence="11 12">
    <name type="scientific">Merismopedia glauca CCAP 1448/3</name>
    <dbReference type="NCBI Taxonomy" id="1296344"/>
    <lineage>
        <taxon>Bacteria</taxon>
        <taxon>Bacillati</taxon>
        <taxon>Cyanobacteriota</taxon>
        <taxon>Cyanophyceae</taxon>
        <taxon>Synechococcales</taxon>
        <taxon>Merismopediaceae</taxon>
        <taxon>Merismopedia</taxon>
    </lineage>
</organism>
<dbReference type="OrthoDB" id="291295at2"/>
<dbReference type="PRINTS" id="PR00730">
    <property type="entry name" value="THERMOLYSIN"/>
</dbReference>
<comment type="similarity">
    <text evidence="1 8">Belongs to the peptidase M4 family.</text>
</comment>
<sequence>MHICNNPSCHNPLHCFLPPHVIDRLTESEDPEIRRLAIDAKASAAAARAVRSTLATMPMMAAIPSPAGTKYRLVYNAENRRFPLPGTLVRSEGDPPVTDEAVNEAYDYSGVTYDFYKDIFGRNSLDNRGMSLISSVHFGSRENNAFWTGDQMLYGDGDGRLFISFTKAIDVVAHELTHGVITNTSNLKYELQSGALNEHFADAMGAMVKQKYLNQTVDRADWLNGDAIMGPGTTAKSLRTFKEGKAYENDPLLDTDPQPKHMRDFVVLPNDPLNDNGGVHINSGIPNHAFYRVALEIGGNAWDKTGKIWYQTLLNLNIDSEFQEAASMTHMVAGSMFGAGSLEQQAVKNGWNAVGITV</sequence>
<gene>
    <name evidence="11" type="ORF">C7B64_01605</name>
</gene>
<dbReference type="SUPFAM" id="SSF55486">
    <property type="entry name" value="Metalloproteases ('zincins'), catalytic domain"/>
    <property type="match status" value="1"/>
</dbReference>
<evidence type="ECO:0000256" key="1">
    <source>
        <dbReference type="ARBA" id="ARBA00009388"/>
    </source>
</evidence>
<dbReference type="Pfam" id="PF01447">
    <property type="entry name" value="Peptidase_M4"/>
    <property type="match status" value="1"/>
</dbReference>
<evidence type="ECO:0000313" key="12">
    <source>
        <dbReference type="Proteomes" id="UP000238762"/>
    </source>
</evidence>
<dbReference type="RefSeq" id="WP_106286915.1">
    <property type="nucleotide sequence ID" value="NZ_CAWNTC010000136.1"/>
</dbReference>
<dbReference type="Gene3D" id="3.10.170.10">
    <property type="match status" value="1"/>
</dbReference>
<feature type="domain" description="Peptidase M4 C-terminal" evidence="10">
    <location>
        <begin position="185"/>
        <end position="356"/>
    </location>
</feature>
<keyword evidence="4 8" id="KW-0378">Hydrolase</keyword>
<evidence type="ECO:0000259" key="10">
    <source>
        <dbReference type="Pfam" id="PF02868"/>
    </source>
</evidence>
<dbReference type="EC" id="3.4.24.-" evidence="8"/>
<keyword evidence="5 8" id="KW-0862">Zinc</keyword>
<dbReference type="Pfam" id="PF02868">
    <property type="entry name" value="Peptidase_M4_C"/>
    <property type="match status" value="1"/>
</dbReference>
<keyword evidence="2 8" id="KW-0645">Protease</keyword>
<dbReference type="AlphaFoldDB" id="A0A2T1C9W9"/>
<comment type="subcellular location">
    <subcellularLocation>
        <location evidence="8">Secreted</location>
    </subcellularLocation>
</comment>
<name>A0A2T1C9W9_9CYAN</name>
<dbReference type="Proteomes" id="UP000238762">
    <property type="component" value="Unassembled WGS sequence"/>
</dbReference>
<dbReference type="EMBL" id="PVWJ01000005">
    <property type="protein sequence ID" value="PSB04947.1"/>
    <property type="molecule type" value="Genomic_DNA"/>
</dbReference>
<keyword evidence="6 8" id="KW-0482">Metalloprotease</keyword>
<evidence type="ECO:0000313" key="11">
    <source>
        <dbReference type="EMBL" id="PSB04947.1"/>
    </source>
</evidence>
<proteinExistence type="inferred from homology"/>
<dbReference type="InterPro" id="IPR013856">
    <property type="entry name" value="Peptidase_M4_domain"/>
</dbReference>
<dbReference type="GO" id="GO:0005576">
    <property type="term" value="C:extracellular region"/>
    <property type="evidence" value="ECO:0007669"/>
    <property type="project" value="UniProtKB-SubCell"/>
</dbReference>
<keyword evidence="8" id="KW-0964">Secreted</keyword>
<dbReference type="GO" id="GO:0046872">
    <property type="term" value="F:metal ion binding"/>
    <property type="evidence" value="ECO:0007669"/>
    <property type="project" value="UniProtKB-UniRule"/>
</dbReference>
<dbReference type="InterPro" id="IPR001570">
    <property type="entry name" value="Peptidase_M4_C_domain"/>
</dbReference>
<keyword evidence="3" id="KW-0479">Metal-binding</keyword>
<keyword evidence="12" id="KW-1185">Reference proteome</keyword>
<protein>
    <recommendedName>
        <fullName evidence="8">Neutral metalloproteinase</fullName>
        <ecNumber evidence="8">3.4.24.-</ecNumber>
    </recommendedName>
</protein>
<reference evidence="11 12" key="2">
    <citation type="submission" date="2018-03" db="EMBL/GenBank/DDBJ databases">
        <title>The ancient ancestry and fast evolution of plastids.</title>
        <authorList>
            <person name="Moore K.R."/>
            <person name="Magnabosco C."/>
            <person name="Momper L."/>
            <person name="Gold D.A."/>
            <person name="Bosak T."/>
            <person name="Fournier G.P."/>
        </authorList>
    </citation>
    <scope>NUCLEOTIDE SEQUENCE [LARGE SCALE GENOMIC DNA]</scope>
    <source>
        <strain evidence="11 12">CCAP 1448/3</strain>
    </source>
</reference>
<dbReference type="GO" id="GO:0004222">
    <property type="term" value="F:metalloendopeptidase activity"/>
    <property type="evidence" value="ECO:0007669"/>
    <property type="project" value="UniProtKB-UniRule"/>
</dbReference>
<evidence type="ECO:0000256" key="5">
    <source>
        <dbReference type="ARBA" id="ARBA00022833"/>
    </source>
</evidence>
<evidence type="ECO:0000256" key="3">
    <source>
        <dbReference type="ARBA" id="ARBA00022723"/>
    </source>
</evidence>
<comment type="function">
    <text evidence="8">Extracellular zinc metalloprotease.</text>
</comment>
<evidence type="ECO:0000259" key="9">
    <source>
        <dbReference type="Pfam" id="PF01447"/>
    </source>
</evidence>
<dbReference type="PANTHER" id="PTHR43579:SF1">
    <property type="entry name" value="NEUTRAL METALLOPROTEINASE"/>
    <property type="match status" value="1"/>
</dbReference>
<evidence type="ECO:0000256" key="8">
    <source>
        <dbReference type="RuleBase" id="RU366073"/>
    </source>
</evidence>
<feature type="active site" evidence="7">
    <location>
        <position position="175"/>
    </location>
</feature>
<dbReference type="GO" id="GO:0006508">
    <property type="term" value="P:proteolysis"/>
    <property type="evidence" value="ECO:0007669"/>
    <property type="project" value="UniProtKB-KW"/>
</dbReference>
<reference evidence="11 12" key="1">
    <citation type="submission" date="2018-02" db="EMBL/GenBank/DDBJ databases">
        <authorList>
            <person name="Cohen D.B."/>
            <person name="Kent A.D."/>
        </authorList>
    </citation>
    <scope>NUCLEOTIDE SEQUENCE [LARGE SCALE GENOMIC DNA]</scope>
    <source>
        <strain evidence="11 12">CCAP 1448/3</strain>
    </source>
</reference>
<dbReference type="Gene3D" id="1.10.390.10">
    <property type="entry name" value="Neutral Protease Domain 2"/>
    <property type="match status" value="1"/>
</dbReference>
<comment type="caution">
    <text evidence="11">The sequence shown here is derived from an EMBL/GenBank/DDBJ whole genome shotgun (WGS) entry which is preliminary data.</text>
</comment>
<dbReference type="CDD" id="cd09597">
    <property type="entry name" value="M4_TLP"/>
    <property type="match status" value="1"/>
</dbReference>
<evidence type="ECO:0000256" key="7">
    <source>
        <dbReference type="PIRSR" id="PIRSR623612-1"/>
    </source>
</evidence>
<dbReference type="PANTHER" id="PTHR43579">
    <property type="match status" value="1"/>
</dbReference>
<feature type="active site" description="Proton donor" evidence="7">
    <location>
        <position position="280"/>
    </location>
</feature>
<evidence type="ECO:0000256" key="6">
    <source>
        <dbReference type="ARBA" id="ARBA00023049"/>
    </source>
</evidence>